<dbReference type="Proteomes" id="UP000061362">
    <property type="component" value="Chromosome"/>
</dbReference>
<evidence type="ECO:0000313" key="8">
    <source>
        <dbReference type="Proteomes" id="UP000029084"/>
    </source>
</evidence>
<feature type="transmembrane region" description="Helical" evidence="1">
    <location>
        <begin position="459"/>
        <end position="480"/>
    </location>
</feature>
<evidence type="ECO:0008006" key="14">
    <source>
        <dbReference type="Google" id="ProtNLM"/>
    </source>
</evidence>
<feature type="transmembrane region" description="Helical" evidence="1">
    <location>
        <begin position="286"/>
        <end position="305"/>
    </location>
</feature>
<dbReference type="Proteomes" id="UP000062398">
    <property type="component" value="Chromosome"/>
</dbReference>
<dbReference type="EMBL" id="CP008822">
    <property type="protein sequence ID" value="AIM26402.1"/>
    <property type="molecule type" value="Genomic_DNA"/>
</dbReference>
<feature type="transmembrane region" description="Helical" evidence="1">
    <location>
        <begin position="45"/>
        <end position="61"/>
    </location>
</feature>
<evidence type="ECO:0000313" key="13">
    <source>
        <dbReference type="Proteomes" id="UP000068832"/>
    </source>
</evidence>
<feature type="transmembrane region" description="Helical" evidence="1">
    <location>
        <begin position="82"/>
        <end position="103"/>
    </location>
</feature>
<feature type="transmembrane region" description="Helical" evidence="1">
    <location>
        <begin position="12"/>
        <end position="33"/>
    </location>
</feature>
<evidence type="ECO:0000313" key="7">
    <source>
        <dbReference type="EMBL" id="AKV82381.1"/>
    </source>
</evidence>
<feature type="transmembrane region" description="Helical" evidence="1">
    <location>
        <begin position="115"/>
        <end position="132"/>
    </location>
</feature>
<evidence type="ECO:0000313" key="10">
    <source>
        <dbReference type="Proteomes" id="UP000061362"/>
    </source>
</evidence>
<accession>A0A088E3M3</accession>
<feature type="transmembrane region" description="Helical" evidence="1">
    <location>
        <begin position="144"/>
        <end position="167"/>
    </location>
</feature>
<dbReference type="Proteomes" id="UP000056255">
    <property type="component" value="Chromosome"/>
</dbReference>
<reference evidence="2 8" key="1">
    <citation type="journal article" date="2014" name="J. Bacteriol.">
        <title>Role of an Archaeal PitA Transporter in the Copper and Arsenic Resistance of Metallosphaera sedula, an Extreme Thermoacidophile.</title>
        <authorList>
            <person name="McCarthy S."/>
            <person name="Ai C."/>
            <person name="Wheaton G."/>
            <person name="Tevatia R."/>
            <person name="Eckrich V."/>
            <person name="Kelly R."/>
            <person name="Blum P."/>
        </authorList>
    </citation>
    <scope>NUCLEOTIDE SEQUENCE [LARGE SCALE GENOMIC DNA]</scope>
    <source>
        <strain evidence="2 8">CuR1</strain>
    </source>
</reference>
<keyword evidence="1" id="KW-0812">Transmembrane</keyword>
<feature type="transmembrane region" description="Helical" evidence="1">
    <location>
        <begin position="365"/>
        <end position="384"/>
    </location>
</feature>
<evidence type="ECO:0000313" key="6">
    <source>
        <dbReference type="EMBL" id="AKV80139.1"/>
    </source>
</evidence>
<evidence type="ECO:0000313" key="2">
    <source>
        <dbReference type="EMBL" id="AIM26402.1"/>
    </source>
</evidence>
<keyword evidence="1" id="KW-1133">Transmembrane helix</keyword>
<dbReference type="Proteomes" id="UP000068832">
    <property type="component" value="Chromosome"/>
</dbReference>
<dbReference type="AlphaFoldDB" id="A0A088E3M3"/>
<dbReference type="RefSeq" id="WP_011921383.1">
    <property type="nucleotide sequence ID" value="NZ_AP019770.1"/>
</dbReference>
<dbReference type="GeneID" id="91754683"/>
<dbReference type="EMBL" id="CP012172">
    <property type="protein sequence ID" value="AKV73404.1"/>
    <property type="molecule type" value="Genomic_DNA"/>
</dbReference>
<proteinExistence type="predicted"/>
<dbReference type="EMBL" id="CP012175">
    <property type="protein sequence ID" value="AKV80139.1"/>
    <property type="molecule type" value="Genomic_DNA"/>
</dbReference>
<reference evidence="7 9" key="3">
    <citation type="submission" date="2015-07" db="EMBL/GenBank/DDBJ databases">
        <title>Physiological, transcriptional responses and genome re-sequencing of acid resistant extremely thermoacidophilic Metallosphaera sedula SARC-M1.</title>
        <authorList>
            <person name="Ai C."/>
            <person name="McCarthy S."/>
            <person name="Eckrich V."/>
            <person name="Rudrappa D."/>
            <person name="Qiu G."/>
            <person name="Blum P."/>
        </authorList>
    </citation>
    <scope>NUCLEOTIDE SEQUENCE [LARGE SCALE GENOMIC DNA]</scope>
    <source>
        <strain evidence="7 9">SARC-M1</strain>
    </source>
</reference>
<feature type="transmembrane region" description="Helical" evidence="1">
    <location>
        <begin position="311"/>
        <end position="330"/>
    </location>
</feature>
<dbReference type="EMBL" id="CP012174">
    <property type="protein sequence ID" value="AKV77894.1"/>
    <property type="molecule type" value="Genomic_DNA"/>
</dbReference>
<feature type="transmembrane region" description="Helical" evidence="1">
    <location>
        <begin position="424"/>
        <end position="447"/>
    </location>
</feature>
<name>A0A088E3M3_9CREN</name>
<evidence type="ECO:0000313" key="5">
    <source>
        <dbReference type="EMBL" id="AKV77894.1"/>
    </source>
</evidence>
<evidence type="ECO:0000313" key="3">
    <source>
        <dbReference type="EMBL" id="AKV73404.1"/>
    </source>
</evidence>
<evidence type="ECO:0000313" key="12">
    <source>
        <dbReference type="Proteomes" id="UP000062475"/>
    </source>
</evidence>
<dbReference type="Proteomes" id="UP000062475">
    <property type="component" value="Chromosome"/>
</dbReference>
<dbReference type="OrthoDB" id="43802at2157"/>
<feature type="transmembrane region" description="Helical" evidence="1">
    <location>
        <begin position="212"/>
        <end position="235"/>
    </location>
</feature>
<dbReference type="EMBL" id="CP012176">
    <property type="protein sequence ID" value="AKV82381.1"/>
    <property type="molecule type" value="Genomic_DNA"/>
</dbReference>
<feature type="transmembrane region" description="Helical" evidence="1">
    <location>
        <begin position="173"/>
        <end position="192"/>
    </location>
</feature>
<protein>
    <recommendedName>
        <fullName evidence="14">Polysaccharide biosynthesis protein</fullName>
    </recommendedName>
</protein>
<evidence type="ECO:0000256" key="1">
    <source>
        <dbReference type="SAM" id="Phobius"/>
    </source>
</evidence>
<feature type="transmembrane region" description="Helical" evidence="1">
    <location>
        <begin position="247"/>
        <end position="265"/>
    </location>
</feature>
<feature type="transmembrane region" description="Helical" evidence="1">
    <location>
        <begin position="390"/>
        <end position="412"/>
    </location>
</feature>
<evidence type="ECO:0000313" key="11">
    <source>
        <dbReference type="Proteomes" id="UP000062398"/>
    </source>
</evidence>
<evidence type="ECO:0000313" key="9">
    <source>
        <dbReference type="Proteomes" id="UP000056255"/>
    </source>
</evidence>
<reference evidence="10 11" key="2">
    <citation type="journal article" date="2015" name="Genome Announc.">
        <title>Complete Genome Sequences of Evolved Arsenate-Resistant Metallosphaera sedula Strains.</title>
        <authorList>
            <person name="Ai C."/>
            <person name="McCarthy S."/>
            <person name="Schackwitz W."/>
            <person name="Martin J."/>
            <person name="Lipzen A."/>
            <person name="Blum P."/>
        </authorList>
    </citation>
    <scope>NUCLEOTIDE SEQUENCE [LARGE SCALE GENOMIC DNA]</scope>
    <source>
        <strain evidence="5 11">ARS120-1</strain>
        <strain evidence="6 10">ARS120-2</strain>
        <strain evidence="3 13">ARS50-1</strain>
        <strain evidence="4 12">ARS50-2</strain>
    </source>
</reference>
<evidence type="ECO:0000313" key="4">
    <source>
        <dbReference type="EMBL" id="AKV75648.1"/>
    </source>
</evidence>
<dbReference type="PATRIC" id="fig|43687.5.peg.242"/>
<dbReference type="Proteomes" id="UP000029084">
    <property type="component" value="Chromosome"/>
</dbReference>
<organism evidence="2 8">
    <name type="scientific">Metallosphaera sedula</name>
    <dbReference type="NCBI Taxonomy" id="43687"/>
    <lineage>
        <taxon>Archaea</taxon>
        <taxon>Thermoproteota</taxon>
        <taxon>Thermoprotei</taxon>
        <taxon>Sulfolobales</taxon>
        <taxon>Sulfolobaceae</taxon>
        <taxon>Metallosphaera</taxon>
    </lineage>
</organism>
<dbReference type="EMBL" id="CP012173">
    <property type="protein sequence ID" value="AKV75648.1"/>
    <property type="molecule type" value="Genomic_DNA"/>
</dbReference>
<dbReference type="OMA" id="EATLTWV"/>
<keyword evidence="1" id="KW-0472">Membrane</keyword>
<gene>
    <name evidence="2" type="ORF">HA72_0238</name>
    <name evidence="3" type="ORF">MsedA_0249</name>
    <name evidence="4" type="ORF">MsedB_0249</name>
    <name evidence="5" type="ORF">MsedC_0248</name>
    <name evidence="6" type="ORF">MsedD_0249</name>
    <name evidence="7" type="ORF">MsedE_0249</name>
</gene>
<sequence>MSKSKPGLVKIGIFSLALRLIGSPISFLFSLVVARYLSAISVETFGAWQFIFVLVTGYFTIPGDLLSNITSRYTAEGKPVGGILFIDMITAVISSVIYVALVPYFVSISHYDEPIYFYLGVLLIFTIFFMKASNAISLGRGPRVNAIAALTFQLIRLGVAVYGLLILRLSIEAVILAYMLGYIAQIGINMFFVKANFRRDLHVAFMALRKSVVFMIPYIQYILEATLTWVAVFLVRNTVPVSYFESALIISNLVIWSTGAFSGLIPKLSETKDPSVIETSLKLFSLASSLFLLLALADGLPLLYLLRPEYVAAYISLIILSISNLLRGFFQIFYTSVYMNDQTLSVESREELKGHLARLAKRNSILSVIGTGIAIGLMGFLYLSHVTDPAIYSASMSLGLLINSVAILVSAFQSSKELYNFHFPIPEVSVPVASSLVIGLFLMFYPILPIHGSRFIQDIYIMAERAGLALIPFIVVNLALNKYSRQIVSGAIGVIKPVLSSTRNR</sequence>